<keyword evidence="1" id="KW-1133">Transmembrane helix</keyword>
<organism evidence="3 4">
    <name type="scientific">Mesorhizobium qingshengii</name>
    <dbReference type="NCBI Taxonomy" id="1165689"/>
    <lineage>
        <taxon>Bacteria</taxon>
        <taxon>Pseudomonadati</taxon>
        <taxon>Pseudomonadota</taxon>
        <taxon>Alphaproteobacteria</taxon>
        <taxon>Hyphomicrobiales</taxon>
        <taxon>Phyllobacteriaceae</taxon>
        <taxon>Mesorhizobium</taxon>
    </lineage>
</organism>
<proteinExistence type="predicted"/>
<evidence type="ECO:0000313" key="4">
    <source>
        <dbReference type="Proteomes" id="UP000198588"/>
    </source>
</evidence>
<dbReference type="PANTHER" id="PTHR14969">
    <property type="entry name" value="SPHINGOSINE-1-PHOSPHATE PHOSPHOHYDROLASE"/>
    <property type="match status" value="1"/>
</dbReference>
<dbReference type="Proteomes" id="UP000198588">
    <property type="component" value="Unassembled WGS sequence"/>
</dbReference>
<dbReference type="InterPro" id="IPR000326">
    <property type="entry name" value="PAP2/HPO"/>
</dbReference>
<evidence type="ECO:0000259" key="2">
    <source>
        <dbReference type="SMART" id="SM00014"/>
    </source>
</evidence>
<feature type="transmembrane region" description="Helical" evidence="1">
    <location>
        <begin position="208"/>
        <end position="226"/>
    </location>
</feature>
<dbReference type="Gene3D" id="1.20.144.10">
    <property type="entry name" value="Phosphatidic acid phosphatase type 2/haloperoxidase"/>
    <property type="match status" value="1"/>
</dbReference>
<feature type="transmembrane region" description="Helical" evidence="1">
    <location>
        <begin position="152"/>
        <end position="170"/>
    </location>
</feature>
<keyword evidence="1" id="KW-0812">Transmembrane</keyword>
<sequence length="242" mass="25695">MTNLPNDSHPVVGFLGGTRRSRLWIAALLLVAAVLIVLVAADAVLKGEGSNFDQGLLMAFRSGGDPANPIGPAWVEGVGRDITSLGSVAFLGVISVATVGFLLIIQRRNYALQLATAVIGGVLISKTIKAAFDLPRQSTPHIVPAFTESFPSGHAMLSAITFLTLGTLVARVSTKPDVKICVLSLAALLTLMVGCSRVYLGIHYPTDVLAGWCVGIGWTILCWFGFRWLEQLSRQKTTVLGP</sequence>
<evidence type="ECO:0000256" key="1">
    <source>
        <dbReference type="SAM" id="Phobius"/>
    </source>
</evidence>
<dbReference type="InterPro" id="IPR036938">
    <property type="entry name" value="PAP2/HPO_sf"/>
</dbReference>
<dbReference type="OrthoDB" id="9801622at2"/>
<dbReference type="RefSeq" id="WP_091586546.1">
    <property type="nucleotide sequence ID" value="NZ_FMXM01000046.1"/>
</dbReference>
<gene>
    <name evidence="3" type="ORF">SAMN02927914_06598</name>
</gene>
<dbReference type="SUPFAM" id="SSF48317">
    <property type="entry name" value="Acid phosphatase/Vanadium-dependent haloperoxidase"/>
    <property type="match status" value="1"/>
</dbReference>
<dbReference type="STRING" id="1165689.SAMN02927914_06598"/>
<feature type="transmembrane region" description="Helical" evidence="1">
    <location>
        <begin position="23"/>
        <end position="45"/>
    </location>
</feature>
<feature type="domain" description="Phosphatidic acid phosphatase type 2/haloperoxidase" evidence="2">
    <location>
        <begin position="109"/>
        <end position="223"/>
    </location>
</feature>
<dbReference type="PANTHER" id="PTHR14969:SF13">
    <property type="entry name" value="AT30094P"/>
    <property type="match status" value="1"/>
</dbReference>
<feature type="transmembrane region" description="Helical" evidence="1">
    <location>
        <begin position="82"/>
        <end position="105"/>
    </location>
</feature>
<protein>
    <submittedName>
        <fullName evidence="3">Undecaprenyl-diphosphatase</fullName>
    </submittedName>
</protein>
<accession>A0A1G5ZXL5</accession>
<reference evidence="3 4" key="1">
    <citation type="submission" date="2016-10" db="EMBL/GenBank/DDBJ databases">
        <authorList>
            <person name="de Groot N.N."/>
        </authorList>
    </citation>
    <scope>NUCLEOTIDE SEQUENCE [LARGE SCALE GENOMIC DNA]</scope>
    <source>
        <strain evidence="3 4">CGMCC 1.12097</strain>
    </source>
</reference>
<evidence type="ECO:0000313" key="3">
    <source>
        <dbReference type="EMBL" id="SDA99498.1"/>
    </source>
</evidence>
<dbReference type="Pfam" id="PF01569">
    <property type="entry name" value="PAP2"/>
    <property type="match status" value="1"/>
</dbReference>
<dbReference type="EMBL" id="FMXM01000046">
    <property type="protein sequence ID" value="SDA99498.1"/>
    <property type="molecule type" value="Genomic_DNA"/>
</dbReference>
<dbReference type="CDD" id="cd03392">
    <property type="entry name" value="PAP2_like_2"/>
    <property type="match status" value="1"/>
</dbReference>
<feature type="transmembrane region" description="Helical" evidence="1">
    <location>
        <begin position="112"/>
        <end position="132"/>
    </location>
</feature>
<dbReference type="SMART" id="SM00014">
    <property type="entry name" value="acidPPc"/>
    <property type="match status" value="1"/>
</dbReference>
<keyword evidence="1" id="KW-0472">Membrane</keyword>
<feature type="transmembrane region" description="Helical" evidence="1">
    <location>
        <begin position="182"/>
        <end position="202"/>
    </location>
</feature>
<name>A0A1G5ZXL5_9HYPH</name>
<dbReference type="AlphaFoldDB" id="A0A1G5ZXL5"/>